<comment type="caution">
    <text evidence="5">The sequence shown here is derived from an EMBL/GenBank/DDBJ whole genome shotgun (WGS) entry which is preliminary data.</text>
</comment>
<dbReference type="PANTHER" id="PTHR10288">
    <property type="entry name" value="KH DOMAIN CONTAINING RNA BINDING PROTEIN"/>
    <property type="match status" value="1"/>
</dbReference>
<sequence>MQDGHVPWRCLVPADAVPFLVGRGGANIRQLSETSGAHVSISKDDETPASLADKIVSIGGNVEQKESACAQVVRKLRQMQGVEDREPGVFVVIIPEVSAPVIIGAKGAQIKGIMETSGAEINVGREAILGMTDQPISINGTLEQVVSAVSRVNAVLQDMVDRGKLRAQDFEYRPEGEPAAAPPLAAAPAPAPGPAFAAAPGPEAGRAERFEPPQRPEPAPGGAGSFGSHGPAPNGSAGGAHGAPTAPASFGASPQSGGAGSAMGGMSFGPSGGCDGAGKAMGGTSFGPGGGGDGGAAMGGASFGSGGGCDGGGRAMGGMSFGPGSGGGCDGGARAMGGMSFGPGGGGGSMGGMSFGPGGGCCDGGAGAASGMSFGPGGMGSVGSANSGRGRLGCLCHRCCWCRSPYGV</sequence>
<feature type="compositionally biased region" description="Low complexity" evidence="3">
    <location>
        <begin position="242"/>
        <end position="256"/>
    </location>
</feature>
<dbReference type="CDD" id="cd00105">
    <property type="entry name" value="KH-I"/>
    <property type="match status" value="1"/>
</dbReference>
<evidence type="ECO:0000313" key="5">
    <source>
        <dbReference type="EMBL" id="CAK0885125.1"/>
    </source>
</evidence>
<feature type="compositionally biased region" description="Basic and acidic residues" evidence="3">
    <location>
        <begin position="205"/>
        <end position="214"/>
    </location>
</feature>
<name>A0ABN9WFH6_9DINO</name>
<evidence type="ECO:0000313" key="6">
    <source>
        <dbReference type="Proteomes" id="UP001189429"/>
    </source>
</evidence>
<dbReference type="PROSITE" id="PS50084">
    <property type="entry name" value="KH_TYPE_1"/>
    <property type="match status" value="2"/>
</dbReference>
<dbReference type="SUPFAM" id="SSF54791">
    <property type="entry name" value="Eukaryotic type KH-domain (KH-domain type I)"/>
    <property type="match status" value="2"/>
</dbReference>
<feature type="compositionally biased region" description="Low complexity" evidence="3">
    <location>
        <begin position="177"/>
        <end position="204"/>
    </location>
</feature>
<protein>
    <recommendedName>
        <fullName evidence="4">K Homology domain-containing protein</fullName>
    </recommendedName>
</protein>
<evidence type="ECO:0000256" key="3">
    <source>
        <dbReference type="SAM" id="MobiDB-lite"/>
    </source>
</evidence>
<dbReference type="InterPro" id="IPR004088">
    <property type="entry name" value="KH_dom_type_1"/>
</dbReference>
<dbReference type="Proteomes" id="UP001189429">
    <property type="component" value="Unassembled WGS sequence"/>
</dbReference>
<keyword evidence="6" id="KW-1185">Reference proteome</keyword>
<feature type="domain" description="K Homology" evidence="4">
    <location>
        <begin position="86"/>
        <end position="157"/>
    </location>
</feature>
<dbReference type="Gene3D" id="3.30.1370.10">
    <property type="entry name" value="K Homology domain, type 1"/>
    <property type="match status" value="2"/>
</dbReference>
<accession>A0ABN9WFH6</accession>
<feature type="domain" description="K Homology" evidence="4">
    <location>
        <begin position="4"/>
        <end position="77"/>
    </location>
</feature>
<organism evidence="5 6">
    <name type="scientific">Prorocentrum cordatum</name>
    <dbReference type="NCBI Taxonomy" id="2364126"/>
    <lineage>
        <taxon>Eukaryota</taxon>
        <taxon>Sar</taxon>
        <taxon>Alveolata</taxon>
        <taxon>Dinophyceae</taxon>
        <taxon>Prorocentrales</taxon>
        <taxon>Prorocentraceae</taxon>
        <taxon>Prorocentrum</taxon>
    </lineage>
</organism>
<feature type="region of interest" description="Disordered" evidence="3">
    <location>
        <begin position="173"/>
        <end position="264"/>
    </location>
</feature>
<evidence type="ECO:0000256" key="2">
    <source>
        <dbReference type="PROSITE-ProRule" id="PRU00117"/>
    </source>
</evidence>
<keyword evidence="2" id="KW-0694">RNA-binding</keyword>
<dbReference type="InterPro" id="IPR004087">
    <property type="entry name" value="KH_dom"/>
</dbReference>
<keyword evidence="1" id="KW-0677">Repeat</keyword>
<gene>
    <name evidence="5" type="ORF">PCOR1329_LOCUS66829</name>
</gene>
<evidence type="ECO:0000256" key="1">
    <source>
        <dbReference type="ARBA" id="ARBA00022737"/>
    </source>
</evidence>
<dbReference type="Pfam" id="PF00013">
    <property type="entry name" value="KH_1"/>
    <property type="match status" value="2"/>
</dbReference>
<reference evidence="5" key="1">
    <citation type="submission" date="2023-10" db="EMBL/GenBank/DDBJ databases">
        <authorList>
            <person name="Chen Y."/>
            <person name="Shah S."/>
            <person name="Dougan E. K."/>
            <person name="Thang M."/>
            <person name="Chan C."/>
        </authorList>
    </citation>
    <scope>NUCLEOTIDE SEQUENCE [LARGE SCALE GENOMIC DNA]</scope>
</reference>
<dbReference type="InterPro" id="IPR036612">
    <property type="entry name" value="KH_dom_type_1_sf"/>
</dbReference>
<dbReference type="EMBL" id="CAUYUJ010018628">
    <property type="protein sequence ID" value="CAK0885125.1"/>
    <property type="molecule type" value="Genomic_DNA"/>
</dbReference>
<proteinExistence type="predicted"/>
<dbReference type="SMART" id="SM00322">
    <property type="entry name" value="KH"/>
    <property type="match status" value="2"/>
</dbReference>
<evidence type="ECO:0000259" key="4">
    <source>
        <dbReference type="SMART" id="SM00322"/>
    </source>
</evidence>